<dbReference type="InterPro" id="IPR050721">
    <property type="entry name" value="Trk_Ktr_HKT_K-transport"/>
</dbReference>
<dbReference type="RefSeq" id="WP_346118792.1">
    <property type="nucleotide sequence ID" value="NZ_BAAAXC010000006.1"/>
</dbReference>
<evidence type="ECO:0000313" key="4">
    <source>
        <dbReference type="EMBL" id="MFB9527144.1"/>
    </source>
</evidence>
<dbReference type="SUPFAM" id="SSF51735">
    <property type="entry name" value="NAD(P)-binding Rossmann-fold domains"/>
    <property type="match status" value="1"/>
</dbReference>
<dbReference type="PANTHER" id="PTHR43833">
    <property type="entry name" value="POTASSIUM CHANNEL PROTEIN 2-RELATED-RELATED"/>
    <property type="match status" value="1"/>
</dbReference>
<organism evidence="4 5">
    <name type="scientific">Nonomuraea roseola</name>
    <dbReference type="NCBI Taxonomy" id="46179"/>
    <lineage>
        <taxon>Bacteria</taxon>
        <taxon>Bacillati</taxon>
        <taxon>Actinomycetota</taxon>
        <taxon>Actinomycetes</taxon>
        <taxon>Streptosporangiales</taxon>
        <taxon>Streptosporangiaceae</taxon>
        <taxon>Nonomuraea</taxon>
    </lineage>
</organism>
<accession>A0ABV5PVP3</accession>
<dbReference type="Pfam" id="PF02254">
    <property type="entry name" value="TrkA_N"/>
    <property type="match status" value="1"/>
</dbReference>
<feature type="transmembrane region" description="Helical" evidence="1">
    <location>
        <begin position="7"/>
        <end position="27"/>
    </location>
</feature>
<dbReference type="PANTHER" id="PTHR43833:SF11">
    <property type="entry name" value="VOLTAGE-GATED POTASSIUM CHANNEL KCH"/>
    <property type="match status" value="1"/>
</dbReference>
<keyword evidence="1" id="KW-0472">Membrane</keyword>
<comment type="caution">
    <text evidence="4">The sequence shown here is derived from an EMBL/GenBank/DDBJ whole genome shotgun (WGS) entry which is preliminary data.</text>
</comment>
<protein>
    <submittedName>
        <fullName evidence="4">RyR domain-containing protein</fullName>
    </submittedName>
</protein>
<keyword evidence="1" id="KW-1133">Transmembrane helix</keyword>
<keyword evidence="5" id="KW-1185">Reference proteome</keyword>
<evidence type="ECO:0000313" key="5">
    <source>
        <dbReference type="Proteomes" id="UP001589646"/>
    </source>
</evidence>
<dbReference type="InterPro" id="IPR003032">
    <property type="entry name" value="Ryanodine_rcpt"/>
</dbReference>
<dbReference type="InterPro" id="IPR036291">
    <property type="entry name" value="NAD(P)-bd_dom_sf"/>
</dbReference>
<dbReference type="InterPro" id="IPR003148">
    <property type="entry name" value="RCK_N"/>
</dbReference>
<evidence type="ECO:0000256" key="1">
    <source>
        <dbReference type="SAM" id="Phobius"/>
    </source>
</evidence>
<dbReference type="Gene3D" id="3.40.50.720">
    <property type="entry name" value="NAD(P)-binding Rossmann-like Domain"/>
    <property type="match status" value="1"/>
</dbReference>
<proteinExistence type="predicted"/>
<dbReference type="Gene3D" id="6.20.350.10">
    <property type="match status" value="2"/>
</dbReference>
<feature type="domain" description="RCK N-terminal" evidence="3">
    <location>
        <begin position="101"/>
        <end position="181"/>
    </location>
</feature>
<reference evidence="4 5" key="1">
    <citation type="submission" date="2024-09" db="EMBL/GenBank/DDBJ databases">
        <authorList>
            <person name="Sun Q."/>
            <person name="Mori K."/>
        </authorList>
    </citation>
    <scope>NUCLEOTIDE SEQUENCE [LARGE SCALE GENOMIC DNA]</scope>
    <source>
        <strain evidence="4 5">JCM 3323</strain>
    </source>
</reference>
<sequence>MTLRLSFAVLVLASFVLGITGFAAFLGPDSSVFDLVYYSLQLFVLDPAPFDVGHAPLGWALEVARFTAPAATVYALVAGLLLLFSTEIRRLRARRSRGHAVICGTGPIAQALTRRLRTARRPVVRIAASPSADRAVMHVAGDPRDPAVLRAAGVERASVLYACESDSATNTAIALAAHALRRPGGRPLAAYGLISDPDLCAALRARRLGLTRPTGLHLDFFNPDALAARALLKSDPIGQPAPVMIIGLGTFGRTLLLELARQWRPRSPAAGPLPVTVVDAEASGVVAALSVRHDLLLKSCELTALDLEPEQVSRPDALPEGPPPRRVYVCYPDQDLALKTALTSLRLWGGGPGSLVVRVEHAAAFDAGLLEGLDGALRVFPFTDAAADPGLIAEDLVETLATTAHHHYLADQASRGGSPSLNSSLVPWEELEEDKKESNRLLAEDIGRKLREVGCALGPRVDPELDFAFTKEEIEVLAEMEHVRWMRMMLSRGWRHGPLRDDAKRTHPDIEDWATLSISAKEKDRETIRNLPDILAIAGFQVVRTR</sequence>
<evidence type="ECO:0000259" key="3">
    <source>
        <dbReference type="Pfam" id="PF02254"/>
    </source>
</evidence>
<name>A0ABV5PVP3_9ACTN</name>
<dbReference type="Proteomes" id="UP001589646">
    <property type="component" value="Unassembled WGS sequence"/>
</dbReference>
<dbReference type="Pfam" id="PF02026">
    <property type="entry name" value="RyR"/>
    <property type="match status" value="1"/>
</dbReference>
<feature type="transmembrane region" description="Helical" evidence="1">
    <location>
        <begin position="66"/>
        <end position="85"/>
    </location>
</feature>
<dbReference type="EMBL" id="JBHMCE010000003">
    <property type="protein sequence ID" value="MFB9527144.1"/>
    <property type="molecule type" value="Genomic_DNA"/>
</dbReference>
<evidence type="ECO:0000259" key="2">
    <source>
        <dbReference type="Pfam" id="PF02026"/>
    </source>
</evidence>
<keyword evidence="1" id="KW-0812">Transmembrane</keyword>
<feature type="domain" description="Ryanodine receptor Ryr" evidence="2">
    <location>
        <begin position="473"/>
        <end position="542"/>
    </location>
</feature>
<gene>
    <name evidence="4" type="ORF">ACFFRN_11025</name>
</gene>